<evidence type="ECO:0000256" key="5">
    <source>
        <dbReference type="ARBA" id="ARBA00022747"/>
    </source>
</evidence>
<dbReference type="Pfam" id="PF02384">
    <property type="entry name" value="N6_Mtase"/>
    <property type="match status" value="1"/>
</dbReference>
<dbReference type="AlphaFoldDB" id="Q9HK25"/>
<protein>
    <recommendedName>
        <fullName evidence="1">site-specific DNA-methyltransferase (adenine-specific)</fullName>
        <ecNumber evidence="1">2.1.1.72</ecNumber>
    </recommendedName>
</protein>
<keyword evidence="3" id="KW-0808">Transferase</keyword>
<dbReference type="Proteomes" id="UP000001024">
    <property type="component" value="Chromosome"/>
</dbReference>
<dbReference type="EMBL" id="AL445065">
    <property type="protein sequence ID" value="CAC11914.1"/>
    <property type="molecule type" value="Genomic_DNA"/>
</dbReference>
<dbReference type="EC" id="2.1.1.72" evidence="1"/>
<dbReference type="SUPFAM" id="SSF53335">
    <property type="entry name" value="S-adenosyl-L-methionine-dependent methyltransferases"/>
    <property type="match status" value="1"/>
</dbReference>
<dbReference type="GO" id="GO:0032259">
    <property type="term" value="P:methylation"/>
    <property type="evidence" value="ECO:0007669"/>
    <property type="project" value="UniProtKB-KW"/>
</dbReference>
<evidence type="ECO:0000256" key="3">
    <source>
        <dbReference type="ARBA" id="ARBA00022679"/>
    </source>
</evidence>
<evidence type="ECO:0000256" key="6">
    <source>
        <dbReference type="ARBA" id="ARBA00047942"/>
    </source>
</evidence>
<dbReference type="GO" id="GO:0008170">
    <property type="term" value="F:N-methyltransferase activity"/>
    <property type="evidence" value="ECO:0007669"/>
    <property type="project" value="InterPro"/>
</dbReference>
<dbReference type="GO" id="GO:0009307">
    <property type="term" value="P:DNA restriction-modification system"/>
    <property type="evidence" value="ECO:0007669"/>
    <property type="project" value="UniProtKB-KW"/>
</dbReference>
<dbReference type="HOGENOM" id="CLU_623518_0_0_2"/>
<keyword evidence="9" id="KW-1185">Reference proteome</keyword>
<keyword evidence="2" id="KW-0489">Methyltransferase</keyword>
<evidence type="ECO:0000256" key="2">
    <source>
        <dbReference type="ARBA" id="ARBA00022603"/>
    </source>
</evidence>
<dbReference type="KEGG" id="tac:Ta0783"/>
<comment type="catalytic activity">
    <reaction evidence="6">
        <text>a 2'-deoxyadenosine in DNA + S-adenosyl-L-methionine = an N(6)-methyl-2'-deoxyadenosine in DNA + S-adenosyl-L-homocysteine + H(+)</text>
        <dbReference type="Rhea" id="RHEA:15197"/>
        <dbReference type="Rhea" id="RHEA-COMP:12418"/>
        <dbReference type="Rhea" id="RHEA-COMP:12419"/>
        <dbReference type="ChEBI" id="CHEBI:15378"/>
        <dbReference type="ChEBI" id="CHEBI:57856"/>
        <dbReference type="ChEBI" id="CHEBI:59789"/>
        <dbReference type="ChEBI" id="CHEBI:90615"/>
        <dbReference type="ChEBI" id="CHEBI:90616"/>
        <dbReference type="EC" id="2.1.1.72"/>
    </reaction>
</comment>
<reference evidence="8 9" key="1">
    <citation type="journal article" date="2000" name="Nature">
        <title>The genome sequence of the thermoacidophilic scavenger Thermoplasma acidophilum.</title>
        <authorList>
            <person name="Ruepp A."/>
            <person name="Graml W."/>
            <person name="Santos-Martinez M.L."/>
            <person name="Koretke K.K."/>
            <person name="Volker C."/>
            <person name="Mewes H.W."/>
            <person name="Frishman D."/>
            <person name="Stocker S."/>
            <person name="Lupas A.N."/>
            <person name="Baumeister W."/>
        </authorList>
    </citation>
    <scope>NUCLEOTIDE SEQUENCE [LARGE SCALE GENOMIC DNA]</scope>
    <source>
        <strain evidence="9">ATCC 25905 / DSM 1728 / JCM 9062 / NBRC 15155 / AMRC-C165</strain>
    </source>
</reference>
<dbReference type="InParanoid" id="Q9HK25"/>
<evidence type="ECO:0000259" key="7">
    <source>
        <dbReference type="Pfam" id="PF02384"/>
    </source>
</evidence>
<dbReference type="InterPro" id="IPR029063">
    <property type="entry name" value="SAM-dependent_MTases_sf"/>
</dbReference>
<dbReference type="SMR" id="Q9HK25"/>
<organism evidence="8 9">
    <name type="scientific">Thermoplasma acidophilum (strain ATCC 25905 / DSM 1728 / JCM 9062 / NBRC 15155 / AMRC-C165)</name>
    <dbReference type="NCBI Taxonomy" id="273075"/>
    <lineage>
        <taxon>Archaea</taxon>
        <taxon>Methanobacteriati</taxon>
        <taxon>Thermoplasmatota</taxon>
        <taxon>Thermoplasmata</taxon>
        <taxon>Thermoplasmatales</taxon>
        <taxon>Thermoplasmataceae</taxon>
        <taxon>Thermoplasma</taxon>
    </lineage>
</organism>
<evidence type="ECO:0000313" key="8">
    <source>
        <dbReference type="EMBL" id="CAC11914.1"/>
    </source>
</evidence>
<dbReference type="Gene3D" id="3.40.50.150">
    <property type="entry name" value="Vaccinia Virus protein VP39"/>
    <property type="match status" value="1"/>
</dbReference>
<dbReference type="EnsemblBacteria" id="CAC11914">
    <property type="protein sequence ID" value="CAC11914"/>
    <property type="gene ID" value="CAC11914"/>
</dbReference>
<feature type="domain" description="DNA methylase adenine-specific" evidence="7">
    <location>
        <begin position="3"/>
        <end position="255"/>
    </location>
</feature>
<evidence type="ECO:0000313" key="9">
    <source>
        <dbReference type="Proteomes" id="UP000001024"/>
    </source>
</evidence>
<sequence length="437" mass="51595">MLGMHFTPVEVFHRYIMPQIRDHLNDYLWVDMFCGEGNLILPMLDYIDRDRRGEFFRDHIMCFDIDESAVERSIENAMKYGIPQEMARRNIRTRDTLMDYPVLSGRYPVFHITNPPYLYLGYIRKRKDARRHQEYFEGQNDGYQDLYQIAMMNDLRHGIGNMIYIIPSNFFFSDAGTRKIREDFLKIYRIGSCYIFERRIFPSTGTNVMILSFQRSQSPVESIEFDAIRINKHEEKKRYVLRSENNFKPDNEYQDYIRAHFRPDHPVVKFYLTYDEIGKNPGNNRVVLVNSKEYRHGEYERETFSVNDDLYARIKSNPLYVRTVDKGTREGRSGIYSIIRDFGADGIFVKGPTYRTSPIQIFIDPPLSANEALKLMEIFNRTLNDLRERSDSDFMTTYKYSDSAAYVRKYLGLKQVRGIMSTISLEDLKDGASSTDL</sequence>
<dbReference type="eggNOG" id="arCOG07392">
    <property type="taxonomic scope" value="Archaea"/>
</dbReference>
<dbReference type="GO" id="GO:0003677">
    <property type="term" value="F:DNA binding"/>
    <property type="evidence" value="ECO:0007669"/>
    <property type="project" value="InterPro"/>
</dbReference>
<name>Q9HK25_THEAC</name>
<dbReference type="PANTHER" id="PTHR42933">
    <property type="entry name" value="SLR6095 PROTEIN"/>
    <property type="match status" value="1"/>
</dbReference>
<dbReference type="REBASE" id="685098">
    <property type="entry name" value="M.ThaORF783P"/>
</dbReference>
<dbReference type="InterPro" id="IPR003356">
    <property type="entry name" value="DNA_methylase_A-5"/>
</dbReference>
<dbReference type="DNASU" id="1456337"/>
<accession>Q9HK25</accession>
<dbReference type="GO" id="GO:0009007">
    <property type="term" value="F:site-specific DNA-methyltransferase (adenine-specific) activity"/>
    <property type="evidence" value="ECO:0007669"/>
    <property type="project" value="UniProtKB-EC"/>
</dbReference>
<evidence type="ECO:0000256" key="1">
    <source>
        <dbReference type="ARBA" id="ARBA00011900"/>
    </source>
</evidence>
<dbReference type="PANTHER" id="PTHR42933:SF3">
    <property type="entry name" value="TYPE I RESTRICTION ENZYME MJAVIII METHYLASE SUBUNIT"/>
    <property type="match status" value="1"/>
</dbReference>
<keyword evidence="4" id="KW-0949">S-adenosyl-L-methionine</keyword>
<keyword evidence="5" id="KW-0680">Restriction system</keyword>
<dbReference type="InterPro" id="IPR051537">
    <property type="entry name" value="DNA_Adenine_Mtase"/>
</dbReference>
<evidence type="ECO:0000256" key="4">
    <source>
        <dbReference type="ARBA" id="ARBA00022691"/>
    </source>
</evidence>
<gene>
    <name evidence="8" type="ordered locus">Ta0783</name>
</gene>
<proteinExistence type="predicted"/>
<dbReference type="PaxDb" id="273075-Ta0783"/>